<dbReference type="InterPro" id="IPR013783">
    <property type="entry name" value="Ig-like_fold"/>
</dbReference>
<name>A0ABN9BUH2_9NEOB</name>
<reference evidence="2" key="1">
    <citation type="submission" date="2023-05" db="EMBL/GenBank/DDBJ databases">
        <authorList>
            <person name="Stuckert A."/>
        </authorList>
    </citation>
    <scope>NUCLEOTIDE SEQUENCE</scope>
</reference>
<dbReference type="InterPro" id="IPR013106">
    <property type="entry name" value="Ig_V-set"/>
</dbReference>
<keyword evidence="3" id="KW-1185">Reference proteome</keyword>
<dbReference type="PANTHER" id="PTHR23267">
    <property type="entry name" value="IMMUNOGLOBULIN LIGHT CHAIN"/>
    <property type="match status" value="1"/>
</dbReference>
<dbReference type="Pfam" id="PF07686">
    <property type="entry name" value="V-set"/>
    <property type="match status" value="1"/>
</dbReference>
<dbReference type="Gene3D" id="2.60.40.10">
    <property type="entry name" value="Immunoglobulins"/>
    <property type="match status" value="1"/>
</dbReference>
<sequence>MTQTPDSISVSPGQTITITCTSSIGTDNHHHTENNIAWYQQELGKSPLLLIYNADNRQRGFPENKVCKQVLVGYHWMYVCFWIYCNV</sequence>
<organism evidence="2 3">
    <name type="scientific">Staurois parvus</name>
    <dbReference type="NCBI Taxonomy" id="386267"/>
    <lineage>
        <taxon>Eukaryota</taxon>
        <taxon>Metazoa</taxon>
        <taxon>Chordata</taxon>
        <taxon>Craniata</taxon>
        <taxon>Vertebrata</taxon>
        <taxon>Euteleostomi</taxon>
        <taxon>Amphibia</taxon>
        <taxon>Batrachia</taxon>
        <taxon>Anura</taxon>
        <taxon>Neobatrachia</taxon>
        <taxon>Ranoidea</taxon>
        <taxon>Ranidae</taxon>
        <taxon>Staurois</taxon>
    </lineage>
</organism>
<dbReference type="EMBL" id="CATNWA010006078">
    <property type="protein sequence ID" value="CAI9551350.1"/>
    <property type="molecule type" value="Genomic_DNA"/>
</dbReference>
<comment type="caution">
    <text evidence="2">The sequence shown here is derived from an EMBL/GenBank/DDBJ whole genome shotgun (WGS) entry which is preliminary data.</text>
</comment>
<evidence type="ECO:0000313" key="2">
    <source>
        <dbReference type="EMBL" id="CAI9551350.1"/>
    </source>
</evidence>
<feature type="domain" description="Immunoglobulin V-set" evidence="1">
    <location>
        <begin position="3"/>
        <end position="63"/>
    </location>
</feature>
<accession>A0ABN9BUH2</accession>
<dbReference type="InterPro" id="IPR050150">
    <property type="entry name" value="IgV_Light_Chain"/>
</dbReference>
<evidence type="ECO:0000313" key="3">
    <source>
        <dbReference type="Proteomes" id="UP001162483"/>
    </source>
</evidence>
<evidence type="ECO:0000259" key="1">
    <source>
        <dbReference type="Pfam" id="PF07686"/>
    </source>
</evidence>
<dbReference type="InterPro" id="IPR036179">
    <property type="entry name" value="Ig-like_dom_sf"/>
</dbReference>
<protein>
    <recommendedName>
        <fullName evidence="1">Immunoglobulin V-set domain-containing protein</fullName>
    </recommendedName>
</protein>
<dbReference type="SUPFAM" id="SSF48726">
    <property type="entry name" value="Immunoglobulin"/>
    <property type="match status" value="1"/>
</dbReference>
<dbReference type="Proteomes" id="UP001162483">
    <property type="component" value="Unassembled WGS sequence"/>
</dbReference>
<proteinExistence type="predicted"/>
<gene>
    <name evidence="2" type="ORF">SPARVUS_LOCUS3735464</name>
</gene>